<dbReference type="InterPro" id="IPR058922">
    <property type="entry name" value="WHD_DRP"/>
</dbReference>
<dbReference type="Gene3D" id="3.80.10.10">
    <property type="entry name" value="Ribonuclease Inhibitor"/>
    <property type="match status" value="3"/>
</dbReference>
<evidence type="ECO:0000313" key="8">
    <source>
        <dbReference type="RefSeq" id="XP_048127920.1"/>
    </source>
</evidence>
<dbReference type="InterPro" id="IPR027417">
    <property type="entry name" value="P-loop_NTPase"/>
</dbReference>
<name>A0ABM3GUA8_9MYRT</name>
<feature type="domain" description="Disease resistance protein winged helix" evidence="5">
    <location>
        <begin position="378"/>
        <end position="451"/>
    </location>
</feature>
<dbReference type="Pfam" id="PF25019">
    <property type="entry name" value="LRR_R13L1-DRL21"/>
    <property type="match status" value="1"/>
</dbReference>
<dbReference type="Pfam" id="PF23559">
    <property type="entry name" value="WHD_DRP"/>
    <property type="match status" value="1"/>
</dbReference>
<organism evidence="7 8">
    <name type="scientific">Rhodamnia argentea</name>
    <dbReference type="NCBI Taxonomy" id="178133"/>
    <lineage>
        <taxon>Eukaryota</taxon>
        <taxon>Viridiplantae</taxon>
        <taxon>Streptophyta</taxon>
        <taxon>Embryophyta</taxon>
        <taxon>Tracheophyta</taxon>
        <taxon>Spermatophyta</taxon>
        <taxon>Magnoliopsida</taxon>
        <taxon>eudicotyledons</taxon>
        <taxon>Gunneridae</taxon>
        <taxon>Pentapetalae</taxon>
        <taxon>rosids</taxon>
        <taxon>malvids</taxon>
        <taxon>Myrtales</taxon>
        <taxon>Myrtaceae</taxon>
        <taxon>Myrtoideae</taxon>
        <taxon>Myrteae</taxon>
        <taxon>Australasian group</taxon>
        <taxon>Rhodamnia</taxon>
    </lineage>
</organism>
<dbReference type="Gene3D" id="1.10.10.10">
    <property type="entry name" value="Winged helix-like DNA-binding domain superfamily/Winged helix DNA-binding domain"/>
    <property type="match status" value="1"/>
</dbReference>
<dbReference type="SUPFAM" id="SSF52540">
    <property type="entry name" value="P-loop containing nucleoside triphosphate hydrolases"/>
    <property type="match status" value="1"/>
</dbReference>
<dbReference type="PANTHER" id="PTHR36766">
    <property type="entry name" value="PLANT BROAD-SPECTRUM MILDEW RESISTANCE PROTEIN RPW8"/>
    <property type="match status" value="1"/>
</dbReference>
<evidence type="ECO:0000259" key="4">
    <source>
        <dbReference type="Pfam" id="PF00931"/>
    </source>
</evidence>
<gene>
    <name evidence="8" type="primary">LOC125312752</name>
</gene>
<accession>A0ABM3GUA8</accession>
<dbReference type="SUPFAM" id="SSF52058">
    <property type="entry name" value="L domain-like"/>
    <property type="match status" value="1"/>
</dbReference>
<evidence type="ECO:0000256" key="1">
    <source>
        <dbReference type="ARBA" id="ARBA00022614"/>
    </source>
</evidence>
<protein>
    <submittedName>
        <fullName evidence="8">Disease resistance protein RGA3</fullName>
    </submittedName>
</protein>
<evidence type="ECO:0000256" key="3">
    <source>
        <dbReference type="ARBA" id="ARBA00022821"/>
    </source>
</evidence>
<keyword evidence="7" id="KW-1185">Reference proteome</keyword>
<reference evidence="7" key="1">
    <citation type="submission" date="2025-05" db="UniProtKB">
        <authorList>
            <consortium name="RefSeq"/>
        </authorList>
    </citation>
    <scope>NUCLEOTIDE SEQUENCE [LARGE SCALE GENOMIC DNA]</scope>
</reference>
<dbReference type="Proteomes" id="UP000827889">
    <property type="component" value="Chromosome 1"/>
</dbReference>
<feature type="domain" description="R13L1/DRL21-like LRR repeat region" evidence="6">
    <location>
        <begin position="646"/>
        <end position="767"/>
    </location>
</feature>
<dbReference type="PANTHER" id="PTHR36766:SF35">
    <property type="entry name" value="DISEASE RESISTANCE PROTEIN RGA3"/>
    <property type="match status" value="1"/>
</dbReference>
<keyword evidence="3" id="KW-0611">Plant defense</keyword>
<dbReference type="InterPro" id="IPR056789">
    <property type="entry name" value="LRR_R13L1-DRL21"/>
</dbReference>
<keyword evidence="1" id="KW-0433">Leucine-rich repeat</keyword>
<feature type="domain" description="NB-ARC" evidence="4">
    <location>
        <begin position="112"/>
        <end position="292"/>
    </location>
</feature>
<dbReference type="InterPro" id="IPR036388">
    <property type="entry name" value="WH-like_DNA-bd_sf"/>
</dbReference>
<dbReference type="InterPro" id="IPR002182">
    <property type="entry name" value="NB-ARC"/>
</dbReference>
<dbReference type="Pfam" id="PF00931">
    <property type="entry name" value="NB-ARC"/>
    <property type="match status" value="1"/>
</dbReference>
<proteinExistence type="predicted"/>
<evidence type="ECO:0000259" key="6">
    <source>
        <dbReference type="Pfam" id="PF25019"/>
    </source>
</evidence>
<dbReference type="InterPro" id="IPR032675">
    <property type="entry name" value="LRR_dom_sf"/>
</dbReference>
<reference evidence="8" key="2">
    <citation type="submission" date="2025-08" db="UniProtKB">
        <authorList>
            <consortium name="RefSeq"/>
        </authorList>
    </citation>
    <scope>IDENTIFICATION</scope>
    <source>
        <tissue evidence="8">Leaf</tissue>
    </source>
</reference>
<keyword evidence="2" id="KW-0677">Repeat</keyword>
<dbReference type="Gene3D" id="3.40.50.300">
    <property type="entry name" value="P-loop containing nucleotide triphosphate hydrolases"/>
    <property type="match status" value="1"/>
</dbReference>
<sequence length="963" mass="109350">MAQPPGQALAQEAQRRDVRRAGLARRCSNRRSQAKGHFRKHDSERGTSFLLQIKSACTVANKIRKLRKKLDQIKNDKDFHLEPHLSEATVAVGRRRTTHSFVRDEEIIGREEDQKEIIARLLDCSSGKSVSFVSIVGIGGLGKTALAQLVYNDDRVKGYFELKMWVCVSNLFDEDLIIKGILKSAQDEYQGDPEMSNLQDIENKSKDQLQRLLRRVIDGKKYLLVLDDLWNEDRHRWLELQRLLMGGSWGSKILVTTRNQSVVQATDAKSAIHVLRGLSGEKSWELFKMMAFGDGEESLDHKMKEVGLDIVKKCAGVPLAIRTIGSLLYGKKETERLYFKVREFSKIDKLNDGIMEVLKLSYDHLPSCLKHCFAYCSLFPKDYVFDKQTMIQLWMAQGFIESLDGNEGLEDIGDSYVSDLLCRSFLEVVELDHDTSEVKMFKMHDLMHDLALKVAGDECKLISLNEGDIGGGIRHASFASNSSSLKELTSLFEATNLRTYLSLKSTRPSMQNLSQNEYHGIFYKFMHCRTLALGYADFCIPPSLGSRLKHLRFLDVSENQSIQSLPDSVTDLVNLQTLKLSGCRKLTILPTDLRKLVNLRHLLIDGCDSLSHMPPGLNHLSSLQTLSQFIVQKTNHKVDGGVGRVDELGMLDKLAGSITLAKLEFLQPAPNKGYLREKRRLRSLELKWSADQQEDNSESNELIVWENLRPHPNLAHLTMFASMGRSPPSWLSSIRNLVELKLYTCRKWTYLPSLSELPLLRKLNLVGLAALEFVQEMSETGKTAPLFFPSLERLFLLNCRNVKGWYGRRQLVGADQGHHRYDSQSSFPRLASMQISSCPNLNSMPLFPWIESLRLDGGSAKLLEQEVKAAPNCPSEAVLVSTFMPLSKLKKLDFHGAVDLKHPMLRTLLRCLSNLESMCLDRCHKLRSLSRGMRYLSSLQHLTVWDCKELDLSKHDDMHGTQW</sequence>
<evidence type="ECO:0000259" key="5">
    <source>
        <dbReference type="Pfam" id="PF23559"/>
    </source>
</evidence>
<dbReference type="GeneID" id="125312752"/>
<evidence type="ECO:0000313" key="7">
    <source>
        <dbReference type="Proteomes" id="UP000827889"/>
    </source>
</evidence>
<evidence type="ECO:0000256" key="2">
    <source>
        <dbReference type="ARBA" id="ARBA00022737"/>
    </source>
</evidence>
<dbReference type="PRINTS" id="PR00364">
    <property type="entry name" value="DISEASERSIST"/>
</dbReference>
<dbReference type="RefSeq" id="XP_048127920.1">
    <property type="nucleotide sequence ID" value="XM_048271963.1"/>
</dbReference>